<protein>
    <submittedName>
        <fullName evidence="4">PH domain-containing protein</fullName>
    </submittedName>
</protein>
<name>A0A846Y5Q3_9NOCA</name>
<sequence>MISIPRLGHLAVFLLLFCVAFPFFGWPQVLWFLFAIPIAAAWWVERTRTTVSAAGLDLRTAFGSRHVDWSQVRGLRIPKRGFVRVHLTDDSETALPAVGYDRLKDLVAASGGRIPDPFAKAEAREEPEQAPAGHTQAAQDSTGPGEQSVADTTETNNTDTETSNTAASGTNTTTGEGDTSSASTGSTEPEGTR</sequence>
<evidence type="ECO:0000313" key="4">
    <source>
        <dbReference type="EMBL" id="NKY52019.1"/>
    </source>
</evidence>
<reference evidence="4 5" key="1">
    <citation type="submission" date="2020-04" db="EMBL/GenBank/DDBJ databases">
        <title>MicrobeNet Type strains.</title>
        <authorList>
            <person name="Nicholson A.C."/>
        </authorList>
    </citation>
    <scope>NUCLEOTIDE SEQUENCE [LARGE SCALE GENOMIC DNA]</scope>
    <source>
        <strain evidence="4 5">JCM 12354</strain>
    </source>
</reference>
<feature type="domain" description="Low molecular weight protein antigen 6 PH" evidence="3">
    <location>
        <begin position="46"/>
        <end position="116"/>
    </location>
</feature>
<keyword evidence="2" id="KW-0812">Transmembrane</keyword>
<feature type="transmembrane region" description="Helical" evidence="2">
    <location>
        <begin position="7"/>
        <end position="23"/>
    </location>
</feature>
<accession>A0A846Y5Q3</accession>
<dbReference type="InterPro" id="IPR019692">
    <property type="entry name" value="CFP-6_PH"/>
</dbReference>
<keyword evidence="2" id="KW-1133">Transmembrane helix</keyword>
<comment type="caution">
    <text evidence="4">The sequence shown here is derived from an EMBL/GenBank/DDBJ whole genome shotgun (WGS) entry which is preliminary data.</text>
</comment>
<organism evidence="4 5">
    <name type="scientific">Nocardia vermiculata</name>
    <dbReference type="NCBI Taxonomy" id="257274"/>
    <lineage>
        <taxon>Bacteria</taxon>
        <taxon>Bacillati</taxon>
        <taxon>Actinomycetota</taxon>
        <taxon>Actinomycetes</taxon>
        <taxon>Mycobacteriales</taxon>
        <taxon>Nocardiaceae</taxon>
        <taxon>Nocardia</taxon>
    </lineage>
</organism>
<evidence type="ECO:0000259" key="3">
    <source>
        <dbReference type="Pfam" id="PF10756"/>
    </source>
</evidence>
<evidence type="ECO:0000256" key="2">
    <source>
        <dbReference type="SAM" id="Phobius"/>
    </source>
</evidence>
<feature type="region of interest" description="Disordered" evidence="1">
    <location>
        <begin position="122"/>
        <end position="193"/>
    </location>
</feature>
<keyword evidence="2" id="KW-0472">Membrane</keyword>
<dbReference type="AlphaFoldDB" id="A0A846Y5Q3"/>
<keyword evidence="5" id="KW-1185">Reference proteome</keyword>
<dbReference type="RefSeq" id="WP_084474213.1">
    <property type="nucleotide sequence ID" value="NZ_JAAXOP010000009.1"/>
</dbReference>
<feature type="compositionally biased region" description="Polar residues" evidence="1">
    <location>
        <begin position="136"/>
        <end position="145"/>
    </location>
</feature>
<evidence type="ECO:0000313" key="5">
    <source>
        <dbReference type="Proteomes" id="UP000565711"/>
    </source>
</evidence>
<evidence type="ECO:0000256" key="1">
    <source>
        <dbReference type="SAM" id="MobiDB-lite"/>
    </source>
</evidence>
<dbReference type="EMBL" id="JAAXOP010000009">
    <property type="protein sequence ID" value="NKY52019.1"/>
    <property type="molecule type" value="Genomic_DNA"/>
</dbReference>
<dbReference type="Pfam" id="PF10756">
    <property type="entry name" value="bPH_6"/>
    <property type="match status" value="1"/>
</dbReference>
<feature type="compositionally biased region" description="Polar residues" evidence="1">
    <location>
        <begin position="177"/>
        <end position="193"/>
    </location>
</feature>
<proteinExistence type="predicted"/>
<feature type="compositionally biased region" description="Low complexity" evidence="1">
    <location>
        <begin position="150"/>
        <end position="176"/>
    </location>
</feature>
<gene>
    <name evidence="4" type="ORF">HGA08_17515</name>
</gene>
<dbReference type="Proteomes" id="UP000565711">
    <property type="component" value="Unassembled WGS sequence"/>
</dbReference>